<proteinExistence type="predicted"/>
<feature type="signal peptide" evidence="2">
    <location>
        <begin position="1"/>
        <end position="17"/>
    </location>
</feature>
<feature type="compositionally biased region" description="Basic and acidic residues" evidence="1">
    <location>
        <begin position="68"/>
        <end position="85"/>
    </location>
</feature>
<dbReference type="Proteomes" id="UP001140560">
    <property type="component" value="Unassembled WGS sequence"/>
</dbReference>
<evidence type="ECO:0000313" key="3">
    <source>
        <dbReference type="EMBL" id="KAJ4374337.1"/>
    </source>
</evidence>
<evidence type="ECO:0008006" key="5">
    <source>
        <dbReference type="Google" id="ProtNLM"/>
    </source>
</evidence>
<evidence type="ECO:0000256" key="1">
    <source>
        <dbReference type="SAM" id="MobiDB-lite"/>
    </source>
</evidence>
<dbReference type="EMBL" id="JAPEUY010000004">
    <property type="protein sequence ID" value="KAJ4374337.1"/>
    <property type="molecule type" value="Genomic_DNA"/>
</dbReference>
<dbReference type="AlphaFoldDB" id="A0A9W8YG58"/>
<keyword evidence="4" id="KW-1185">Reference proteome</keyword>
<name>A0A9W8YG58_9PLEO</name>
<feature type="chain" id="PRO_5040868769" description="Apple domain-containing protein" evidence="2">
    <location>
        <begin position="18"/>
        <end position="260"/>
    </location>
</feature>
<evidence type="ECO:0000256" key="2">
    <source>
        <dbReference type="SAM" id="SignalP"/>
    </source>
</evidence>
<reference evidence="3" key="1">
    <citation type="submission" date="2022-10" db="EMBL/GenBank/DDBJ databases">
        <title>Tapping the CABI collections for fungal endophytes: first genome assemblies for Collariella, Neodidymelliopsis, Ascochyta clinopodiicola, Didymella pomorum, Didymosphaeria variabile, Neocosmospora piperis and Neocucurbitaria cava.</title>
        <authorList>
            <person name="Hill R."/>
        </authorList>
    </citation>
    <scope>NUCLEOTIDE SEQUENCE</scope>
    <source>
        <strain evidence="3">IMI 356814</strain>
    </source>
</reference>
<organism evidence="3 4">
    <name type="scientific">Neocucurbitaria cava</name>
    <dbReference type="NCBI Taxonomy" id="798079"/>
    <lineage>
        <taxon>Eukaryota</taxon>
        <taxon>Fungi</taxon>
        <taxon>Dikarya</taxon>
        <taxon>Ascomycota</taxon>
        <taxon>Pezizomycotina</taxon>
        <taxon>Dothideomycetes</taxon>
        <taxon>Pleosporomycetidae</taxon>
        <taxon>Pleosporales</taxon>
        <taxon>Pleosporineae</taxon>
        <taxon>Cucurbitariaceae</taxon>
        <taxon>Neocucurbitaria</taxon>
    </lineage>
</organism>
<dbReference type="OrthoDB" id="3556996at2759"/>
<keyword evidence="2" id="KW-0732">Signal</keyword>
<comment type="caution">
    <text evidence="3">The sequence shown here is derived from an EMBL/GenBank/DDBJ whole genome shotgun (WGS) entry which is preliminary data.</text>
</comment>
<protein>
    <recommendedName>
        <fullName evidence="5">Apple domain-containing protein</fullName>
    </recommendedName>
</protein>
<sequence length="260" mass="27930">MRLSLVFAAALAASAEAAVLEKRQRPGRPGHGELSQRMWLGRVRRTHLRGPALLQQHLEVRNRHRDRHQRDNDDDHGDKESHNDRVSLGNPHSFSPANIDANADAYSNPKAVVFPGTRAIFLPIALPGSTFLVDCNQSSAGLCKADAKCKSFGYGEANCMLFDVPAGDNTNYNPMSPYTFYDVSCPVELPVRKRQLGITLGGPGVINISLGLGSPNDISSACSCYITKGPAETTVTKTATSAVVKTSTVVSTVTRTAGKP</sequence>
<accession>A0A9W8YG58</accession>
<gene>
    <name evidence="3" type="ORF">N0V83_003078</name>
</gene>
<feature type="region of interest" description="Disordered" evidence="1">
    <location>
        <begin position="51"/>
        <end position="94"/>
    </location>
</feature>
<evidence type="ECO:0000313" key="4">
    <source>
        <dbReference type="Proteomes" id="UP001140560"/>
    </source>
</evidence>